<protein>
    <submittedName>
        <fullName evidence="1">YbhB/YbcL family Raf kinase inhibitor-like protein</fullName>
    </submittedName>
</protein>
<dbReference type="InterPro" id="IPR005247">
    <property type="entry name" value="YbhB_YbcL/LppC-like"/>
</dbReference>
<dbReference type="SUPFAM" id="SSF49777">
    <property type="entry name" value="PEBP-like"/>
    <property type="match status" value="1"/>
</dbReference>
<sequence length="178" mass="19595">MQIQVPFALPNLPDEYGINQPADELVDGINLRSFPFTVTDLPKAAVTVAFSLIDHDTIPVVGFSWIHWLGANLPVTAGQVVVPDNASQTATFTQGTNTLPMIIDQIHQPTAFKQRGYDLTKHYAGPRPRGGVHAYRLTITAVDTTLPVTSGYLYNEFLRMVEGHVVAQTHVNLLYAKK</sequence>
<dbReference type="RefSeq" id="WP_096110433.1">
    <property type="nucleotide sequence ID" value="NZ_NVYO01000001.1"/>
</dbReference>
<organism evidence="1 2">
    <name type="scientific">Levilactobacillus brevis</name>
    <name type="common">Lactobacillus brevis</name>
    <dbReference type="NCBI Taxonomy" id="1580"/>
    <lineage>
        <taxon>Bacteria</taxon>
        <taxon>Bacillati</taxon>
        <taxon>Bacillota</taxon>
        <taxon>Bacilli</taxon>
        <taxon>Lactobacillales</taxon>
        <taxon>Lactobacillaceae</taxon>
        <taxon>Levilactobacillus</taxon>
    </lineage>
</organism>
<dbReference type="Proteomes" id="UP000217918">
    <property type="component" value="Unassembled WGS sequence"/>
</dbReference>
<dbReference type="AlphaFoldDB" id="A0A2A3TX83"/>
<evidence type="ECO:0000313" key="1">
    <source>
        <dbReference type="EMBL" id="PBQ24823.1"/>
    </source>
</evidence>
<evidence type="ECO:0000313" key="2">
    <source>
        <dbReference type="Proteomes" id="UP000217918"/>
    </source>
</evidence>
<dbReference type="Pfam" id="PF01161">
    <property type="entry name" value="PBP"/>
    <property type="match status" value="1"/>
</dbReference>
<proteinExistence type="predicted"/>
<name>A0A2A3TX83_LEVBR</name>
<dbReference type="InterPro" id="IPR036610">
    <property type="entry name" value="PEBP-like_sf"/>
</dbReference>
<dbReference type="InterPro" id="IPR008914">
    <property type="entry name" value="PEBP"/>
</dbReference>
<dbReference type="NCBIfam" id="TIGR00481">
    <property type="entry name" value="YbhB/YbcL family Raf kinase inhibitor-like protein"/>
    <property type="match status" value="1"/>
</dbReference>
<comment type="caution">
    <text evidence="1">The sequence shown here is derived from an EMBL/GenBank/DDBJ whole genome shotgun (WGS) entry which is preliminary data.</text>
</comment>
<dbReference type="Gene3D" id="3.90.280.10">
    <property type="entry name" value="PEBP-like"/>
    <property type="match status" value="1"/>
</dbReference>
<accession>A0A2A3TX83</accession>
<dbReference type="CDD" id="cd00865">
    <property type="entry name" value="PEBP_bact_arch"/>
    <property type="match status" value="1"/>
</dbReference>
<reference evidence="1 2" key="1">
    <citation type="submission" date="2017-09" db="EMBL/GenBank/DDBJ databases">
        <title>Genome sequence of Lactobacillus brevis D7.</title>
        <authorList>
            <person name="Kwon M.-S."/>
            <person name="Lim S.K."/>
            <person name="Choi H.-J."/>
        </authorList>
    </citation>
    <scope>NUCLEOTIDE SEQUENCE [LARGE SCALE GENOMIC DNA]</scope>
    <source>
        <strain evidence="1 2">D7</strain>
    </source>
</reference>
<gene>
    <name evidence="1" type="ORF">CNR29_12635</name>
</gene>
<dbReference type="EMBL" id="NVYO01000001">
    <property type="protein sequence ID" value="PBQ24823.1"/>
    <property type="molecule type" value="Genomic_DNA"/>
</dbReference>